<dbReference type="Proteomes" id="UP000838412">
    <property type="component" value="Chromosome 13"/>
</dbReference>
<keyword evidence="14" id="KW-1185">Reference proteome</keyword>
<gene>
    <name evidence="13" type="primary">PXDN</name>
    <name evidence="13" type="ORF">BLAG_LOCUS6900</name>
</gene>
<evidence type="ECO:0000256" key="1">
    <source>
        <dbReference type="ARBA" id="ARBA00004167"/>
    </source>
</evidence>
<evidence type="ECO:0000256" key="8">
    <source>
        <dbReference type="ARBA" id="ARBA00023136"/>
    </source>
</evidence>
<evidence type="ECO:0000259" key="12">
    <source>
        <dbReference type="PROSITE" id="PS50835"/>
    </source>
</evidence>
<dbReference type="SMART" id="SM00408">
    <property type="entry name" value="IGc2"/>
    <property type="match status" value="1"/>
</dbReference>
<feature type="compositionally biased region" description="Polar residues" evidence="10">
    <location>
        <begin position="458"/>
        <end position="481"/>
    </location>
</feature>
<dbReference type="SUPFAM" id="SSF48726">
    <property type="entry name" value="Immunoglobulin"/>
    <property type="match status" value="1"/>
</dbReference>
<dbReference type="InterPro" id="IPR052313">
    <property type="entry name" value="GPIb-IX-V_Complex"/>
</dbReference>
<keyword evidence="7 11" id="KW-1133">Transmembrane helix</keyword>
<feature type="transmembrane region" description="Helical" evidence="11">
    <location>
        <begin position="264"/>
        <end position="291"/>
    </location>
</feature>
<keyword evidence="2" id="KW-0433">Leucine-rich repeat</keyword>
<name>A0A8J9YZ13_BRALA</name>
<accession>A0A8J9YZ13</accession>
<feature type="domain" description="Ig-like" evidence="12">
    <location>
        <begin position="121"/>
        <end position="207"/>
    </location>
</feature>
<keyword evidence="4" id="KW-0732">Signal</keyword>
<dbReference type="SUPFAM" id="SSF52058">
    <property type="entry name" value="L domain-like"/>
    <property type="match status" value="1"/>
</dbReference>
<organism evidence="13 14">
    <name type="scientific">Branchiostoma lanceolatum</name>
    <name type="common">Common lancelet</name>
    <name type="synonym">Amphioxus lanceolatum</name>
    <dbReference type="NCBI Taxonomy" id="7740"/>
    <lineage>
        <taxon>Eukaryota</taxon>
        <taxon>Metazoa</taxon>
        <taxon>Chordata</taxon>
        <taxon>Cephalochordata</taxon>
        <taxon>Leptocardii</taxon>
        <taxon>Amphioxiformes</taxon>
        <taxon>Branchiostomatidae</taxon>
        <taxon>Branchiostoma</taxon>
    </lineage>
</organism>
<dbReference type="InterPro" id="IPR007110">
    <property type="entry name" value="Ig-like_dom"/>
</dbReference>
<evidence type="ECO:0000256" key="3">
    <source>
        <dbReference type="ARBA" id="ARBA00022692"/>
    </source>
</evidence>
<dbReference type="EMBL" id="OV696698">
    <property type="protein sequence ID" value="CAH1244197.1"/>
    <property type="molecule type" value="Genomic_DNA"/>
</dbReference>
<evidence type="ECO:0000256" key="11">
    <source>
        <dbReference type="SAM" id="Phobius"/>
    </source>
</evidence>
<dbReference type="PANTHER" id="PTHR22650:SF4">
    <property type="entry name" value="LEUCINE-RICH REPEAT AND TRANSMEMBRANE DOMAIN-CONTAINING PROTEIN 2-LIKE"/>
    <property type="match status" value="1"/>
</dbReference>
<dbReference type="Pfam" id="PF13927">
    <property type="entry name" value="Ig_3"/>
    <property type="match status" value="1"/>
</dbReference>
<feature type="region of interest" description="Disordered" evidence="10">
    <location>
        <begin position="325"/>
        <end position="481"/>
    </location>
</feature>
<evidence type="ECO:0000256" key="5">
    <source>
        <dbReference type="ARBA" id="ARBA00022737"/>
    </source>
</evidence>
<dbReference type="PANTHER" id="PTHR22650">
    <property type="entry name" value="GLYCOPROTEIN IB BETA"/>
    <property type="match status" value="1"/>
</dbReference>
<keyword evidence="6" id="KW-0130">Cell adhesion</keyword>
<dbReference type="AlphaFoldDB" id="A0A8J9YZ13"/>
<reference evidence="13" key="1">
    <citation type="submission" date="2022-01" db="EMBL/GenBank/DDBJ databases">
        <authorList>
            <person name="Braso-Vives M."/>
        </authorList>
    </citation>
    <scope>NUCLEOTIDE SEQUENCE</scope>
</reference>
<keyword evidence="8 11" id="KW-0472">Membrane</keyword>
<evidence type="ECO:0000256" key="6">
    <source>
        <dbReference type="ARBA" id="ARBA00022889"/>
    </source>
</evidence>
<dbReference type="PROSITE" id="PS50835">
    <property type="entry name" value="IG_LIKE"/>
    <property type="match status" value="1"/>
</dbReference>
<evidence type="ECO:0000313" key="14">
    <source>
        <dbReference type="Proteomes" id="UP000838412"/>
    </source>
</evidence>
<evidence type="ECO:0000256" key="7">
    <source>
        <dbReference type="ARBA" id="ARBA00022989"/>
    </source>
</evidence>
<keyword evidence="9" id="KW-1015">Disulfide bond</keyword>
<protein>
    <submittedName>
        <fullName evidence="13">PXDN protein</fullName>
    </submittedName>
</protein>
<dbReference type="InterPro" id="IPR013783">
    <property type="entry name" value="Ig-like_fold"/>
</dbReference>
<dbReference type="OrthoDB" id="72369at2759"/>
<evidence type="ECO:0000256" key="2">
    <source>
        <dbReference type="ARBA" id="ARBA00022614"/>
    </source>
</evidence>
<evidence type="ECO:0000256" key="10">
    <source>
        <dbReference type="SAM" id="MobiDB-lite"/>
    </source>
</evidence>
<dbReference type="InterPro" id="IPR036179">
    <property type="entry name" value="Ig-like_dom_sf"/>
</dbReference>
<keyword evidence="3 11" id="KW-0812">Transmembrane</keyword>
<dbReference type="InterPro" id="IPR032675">
    <property type="entry name" value="LRR_dom_sf"/>
</dbReference>
<evidence type="ECO:0000313" key="13">
    <source>
        <dbReference type="EMBL" id="CAH1244197.1"/>
    </source>
</evidence>
<dbReference type="Gene3D" id="2.60.40.10">
    <property type="entry name" value="Immunoglobulins"/>
    <property type="match status" value="1"/>
</dbReference>
<feature type="compositionally biased region" description="Pro residues" evidence="10">
    <location>
        <begin position="393"/>
        <end position="438"/>
    </location>
</feature>
<dbReference type="InterPro" id="IPR003598">
    <property type="entry name" value="Ig_sub2"/>
</dbReference>
<keyword evidence="5" id="KW-0677">Repeat</keyword>
<dbReference type="InterPro" id="IPR000483">
    <property type="entry name" value="Cys-rich_flank_reg_C"/>
</dbReference>
<evidence type="ECO:0000256" key="9">
    <source>
        <dbReference type="ARBA" id="ARBA00023157"/>
    </source>
</evidence>
<proteinExistence type="predicted"/>
<sequence length="481" mass="52022">MFPNTFTNVSSISELDLSCNQIQIFPVEQLSNIQPISTLYLQNNTMRSLPWTAYDMLSSISTVNIENNTWQCDCGMLPFRLRMNESHLFENQMTCSQPGNFDGQQLLDIQPRNLISDCEEPTILRFGRIENIPLVEGDTLHVFCEASGIPTPDITVILPSGLKTTVESGGEMNGTNTMTNVTASDAGLYVCIAVNAAGSTFATRVVDLQTAPTTVFIPSVTSTLATTSNIPESSSDLDSSMSSFSPPVSAFSSHSKLPEPAPTFSLSVLLGAICGSVAGTVLIGGIILAIWCKRCSKTPSKGPDFSVVFNNTNTTTTVITNNQTEHPQAMSESFNVRNPPHVPRPASSQFEPYEDVEPPPSNPRPRGAVPRQPAIRQALRPPNSCRNNTSSNDPPPLPPPNASNNEPPPLPPPNASNNEPPPLPPPNAPNNEPPPLPPFRTANAAVYENIPEHAYQPLTMTRNQPNNGNGTSNHYQSLRRT</sequence>
<comment type="subcellular location">
    <subcellularLocation>
        <location evidence="1">Membrane</location>
        <topology evidence="1">Single-pass membrane protein</topology>
    </subcellularLocation>
</comment>
<dbReference type="Gene3D" id="3.80.10.10">
    <property type="entry name" value="Ribonuclease Inhibitor"/>
    <property type="match status" value="1"/>
</dbReference>
<dbReference type="SMART" id="SM00082">
    <property type="entry name" value="LRRCT"/>
    <property type="match status" value="1"/>
</dbReference>
<evidence type="ECO:0000256" key="4">
    <source>
        <dbReference type="ARBA" id="ARBA00022729"/>
    </source>
</evidence>